<keyword evidence="3" id="KW-0072">Autophagy</keyword>
<dbReference type="GO" id="GO:0004674">
    <property type="term" value="F:protein serine/threonine kinase activity"/>
    <property type="evidence" value="ECO:0007669"/>
    <property type="project" value="InterPro"/>
</dbReference>
<evidence type="ECO:0000256" key="2">
    <source>
        <dbReference type="ARBA" id="ARBA00022448"/>
    </source>
</evidence>
<keyword evidence="2" id="KW-0813">Transport</keyword>
<keyword evidence="6" id="KW-0808">Transferase</keyword>
<dbReference type="SMART" id="SM00220">
    <property type="entry name" value="S_TKc"/>
    <property type="match status" value="1"/>
</dbReference>
<dbReference type="InterPro" id="IPR008271">
    <property type="entry name" value="Ser/Thr_kinase_AS"/>
</dbReference>
<dbReference type="GO" id="GO:0034045">
    <property type="term" value="C:phagophore assembly site membrane"/>
    <property type="evidence" value="ECO:0007669"/>
    <property type="project" value="UniProtKB-SubCell"/>
</dbReference>
<evidence type="ECO:0000256" key="4">
    <source>
        <dbReference type="ARBA" id="ARBA00030237"/>
    </source>
</evidence>
<dbReference type="InterPro" id="IPR000719">
    <property type="entry name" value="Prot_kinase_dom"/>
</dbReference>
<dbReference type="AlphaFoldDB" id="A0AAE0KCQ2"/>
<comment type="subcellular location">
    <subcellularLocation>
        <location evidence="1">Preautophagosomal structure membrane</location>
        <topology evidence="1">Peripheral membrane protein</topology>
    </subcellularLocation>
</comment>
<keyword evidence="7" id="KW-1185">Reference proteome</keyword>
<evidence type="ECO:0000313" key="7">
    <source>
        <dbReference type="Proteomes" id="UP001287356"/>
    </source>
</evidence>
<evidence type="ECO:0000313" key="6">
    <source>
        <dbReference type="EMBL" id="KAK3373757.1"/>
    </source>
</evidence>
<dbReference type="GO" id="GO:0005524">
    <property type="term" value="F:ATP binding"/>
    <property type="evidence" value="ECO:0007669"/>
    <property type="project" value="InterPro"/>
</dbReference>
<dbReference type="Pfam" id="PF00069">
    <property type="entry name" value="Pkinase"/>
    <property type="match status" value="1"/>
</dbReference>
<proteinExistence type="predicted"/>
<dbReference type="GO" id="GO:0006914">
    <property type="term" value="P:autophagy"/>
    <property type="evidence" value="ECO:0007669"/>
    <property type="project" value="UniProtKB-KW"/>
</dbReference>
<comment type="caution">
    <text evidence="6">The sequence shown here is derived from an EMBL/GenBank/DDBJ whole genome shotgun (WGS) entry which is preliminary data.</text>
</comment>
<evidence type="ECO:0000256" key="1">
    <source>
        <dbReference type="ARBA" id="ARBA00004623"/>
    </source>
</evidence>
<organism evidence="6 7">
    <name type="scientific">Lasiosphaeria ovina</name>
    <dbReference type="NCBI Taxonomy" id="92902"/>
    <lineage>
        <taxon>Eukaryota</taxon>
        <taxon>Fungi</taxon>
        <taxon>Dikarya</taxon>
        <taxon>Ascomycota</taxon>
        <taxon>Pezizomycotina</taxon>
        <taxon>Sordariomycetes</taxon>
        <taxon>Sordariomycetidae</taxon>
        <taxon>Sordariales</taxon>
        <taxon>Lasiosphaeriaceae</taxon>
        <taxon>Lasiosphaeria</taxon>
    </lineage>
</organism>
<accession>A0AAE0KCQ2</accession>
<dbReference type="PROSITE" id="PS50011">
    <property type="entry name" value="PROTEIN_KINASE_DOM"/>
    <property type="match status" value="1"/>
</dbReference>
<feature type="domain" description="Protein kinase" evidence="5">
    <location>
        <begin position="45"/>
        <end position="306"/>
    </location>
</feature>
<protein>
    <recommendedName>
        <fullName evidence="4">Autophagy-related protein 1</fullName>
    </recommendedName>
</protein>
<sequence>MEENLPELVRDWKLETTFRNNQTVHTRFITNPTKEQWRSRIEEIWQRKQQLGCGGFGVVWLEECMSGSGTGQVRAVKQLRKAMSPSWPKELEAVFKFSHPRYRDSFIESFGWFDNEDDVCITMEYCPLGDLAKCVARPLPESEASLVTVQILEGVKYMHENNFTHRDLKPSNILVLHQGPKWWIKICDFGISKRTEGTSLWTQVGTEAYLAPEIRGLYTPSDMPVRGNKIFSLAVDIWAIGVIAHFISTGRMPFQDTMELIRYVQGTPFPDDSSLSTDCRTFMAETMKASPKQRPTAKDALSFAWLQQHLGTTNPNIDHLIQDVSNMHLQNRGDPYMLTPASGQWSTLNLLSPPSGELIPRYVKLPSPSTDIA</sequence>
<reference evidence="6" key="1">
    <citation type="journal article" date="2023" name="Mol. Phylogenet. Evol.">
        <title>Genome-scale phylogeny and comparative genomics of the fungal order Sordariales.</title>
        <authorList>
            <person name="Hensen N."/>
            <person name="Bonometti L."/>
            <person name="Westerberg I."/>
            <person name="Brannstrom I.O."/>
            <person name="Guillou S."/>
            <person name="Cros-Aarteil S."/>
            <person name="Calhoun S."/>
            <person name="Haridas S."/>
            <person name="Kuo A."/>
            <person name="Mondo S."/>
            <person name="Pangilinan J."/>
            <person name="Riley R."/>
            <person name="LaButti K."/>
            <person name="Andreopoulos B."/>
            <person name="Lipzen A."/>
            <person name="Chen C."/>
            <person name="Yan M."/>
            <person name="Daum C."/>
            <person name="Ng V."/>
            <person name="Clum A."/>
            <person name="Steindorff A."/>
            <person name="Ohm R.A."/>
            <person name="Martin F."/>
            <person name="Silar P."/>
            <person name="Natvig D.O."/>
            <person name="Lalanne C."/>
            <person name="Gautier V."/>
            <person name="Ament-Velasquez S.L."/>
            <person name="Kruys A."/>
            <person name="Hutchinson M.I."/>
            <person name="Powell A.J."/>
            <person name="Barry K."/>
            <person name="Miller A.N."/>
            <person name="Grigoriev I.V."/>
            <person name="Debuchy R."/>
            <person name="Gladieux P."/>
            <person name="Hiltunen Thoren M."/>
            <person name="Johannesson H."/>
        </authorList>
    </citation>
    <scope>NUCLEOTIDE SEQUENCE</scope>
    <source>
        <strain evidence="6">CBS 958.72</strain>
    </source>
</reference>
<dbReference type="Proteomes" id="UP001287356">
    <property type="component" value="Unassembled WGS sequence"/>
</dbReference>
<dbReference type="InterPro" id="IPR045269">
    <property type="entry name" value="Atg1-like"/>
</dbReference>
<dbReference type="EMBL" id="JAULSN010000004">
    <property type="protein sequence ID" value="KAK3373757.1"/>
    <property type="molecule type" value="Genomic_DNA"/>
</dbReference>
<reference evidence="6" key="2">
    <citation type="submission" date="2023-06" db="EMBL/GenBank/DDBJ databases">
        <authorList>
            <consortium name="Lawrence Berkeley National Laboratory"/>
            <person name="Haridas S."/>
            <person name="Hensen N."/>
            <person name="Bonometti L."/>
            <person name="Westerberg I."/>
            <person name="Brannstrom I.O."/>
            <person name="Guillou S."/>
            <person name="Cros-Aarteil S."/>
            <person name="Calhoun S."/>
            <person name="Kuo A."/>
            <person name="Mondo S."/>
            <person name="Pangilinan J."/>
            <person name="Riley R."/>
            <person name="Labutti K."/>
            <person name="Andreopoulos B."/>
            <person name="Lipzen A."/>
            <person name="Chen C."/>
            <person name="Yanf M."/>
            <person name="Daum C."/>
            <person name="Ng V."/>
            <person name="Clum A."/>
            <person name="Steindorff A."/>
            <person name="Ohm R."/>
            <person name="Martin F."/>
            <person name="Silar P."/>
            <person name="Natvig D."/>
            <person name="Lalanne C."/>
            <person name="Gautier V."/>
            <person name="Ament-Velasquez S.L."/>
            <person name="Kruys A."/>
            <person name="Hutchinson M.I."/>
            <person name="Powell A.J."/>
            <person name="Barry K."/>
            <person name="Miller A.N."/>
            <person name="Grigoriev I.V."/>
            <person name="Debuchy R."/>
            <person name="Gladieux P."/>
            <person name="Thoren M.H."/>
            <person name="Johannesson H."/>
        </authorList>
    </citation>
    <scope>NUCLEOTIDE SEQUENCE</scope>
    <source>
        <strain evidence="6">CBS 958.72</strain>
    </source>
</reference>
<dbReference type="Gene3D" id="1.10.510.10">
    <property type="entry name" value="Transferase(Phosphotransferase) domain 1"/>
    <property type="match status" value="1"/>
</dbReference>
<dbReference type="PROSITE" id="PS00108">
    <property type="entry name" value="PROTEIN_KINASE_ST"/>
    <property type="match status" value="1"/>
</dbReference>
<name>A0AAE0KCQ2_9PEZI</name>
<dbReference type="GO" id="GO:0010506">
    <property type="term" value="P:regulation of autophagy"/>
    <property type="evidence" value="ECO:0007669"/>
    <property type="project" value="InterPro"/>
</dbReference>
<dbReference type="SUPFAM" id="SSF56112">
    <property type="entry name" value="Protein kinase-like (PK-like)"/>
    <property type="match status" value="1"/>
</dbReference>
<dbReference type="InterPro" id="IPR011009">
    <property type="entry name" value="Kinase-like_dom_sf"/>
</dbReference>
<gene>
    <name evidence="6" type="ORF">B0T24DRAFT_528812</name>
</gene>
<evidence type="ECO:0000259" key="5">
    <source>
        <dbReference type="PROSITE" id="PS50011"/>
    </source>
</evidence>
<keyword evidence="6" id="KW-0418">Kinase</keyword>
<dbReference type="PANTHER" id="PTHR24348">
    <property type="entry name" value="SERINE/THREONINE-PROTEIN KINASE UNC-51-RELATED"/>
    <property type="match status" value="1"/>
</dbReference>
<evidence type="ECO:0000256" key="3">
    <source>
        <dbReference type="ARBA" id="ARBA00023006"/>
    </source>
</evidence>